<reference evidence="2 3" key="1">
    <citation type="submission" date="2012-12" db="EMBL/GenBank/DDBJ databases">
        <title>Whole genome shotgun sequence of Gordonia hirsuta NBRC 16056.</title>
        <authorList>
            <person name="Isaki-Nakamura S."/>
            <person name="Hosoyama A."/>
            <person name="Tsuchikane K."/>
            <person name="Katsumata H."/>
            <person name="Baba S."/>
            <person name="Yamazaki S."/>
            <person name="Fujita N."/>
        </authorList>
    </citation>
    <scope>NUCLEOTIDE SEQUENCE [LARGE SCALE GENOMIC DNA]</scope>
    <source>
        <strain evidence="2 3">NBRC 16056</strain>
    </source>
</reference>
<dbReference type="RefSeq" id="WP_005937274.1">
    <property type="nucleotide sequence ID" value="NZ_ATVK01000045.1"/>
</dbReference>
<sequence>MNSEVTRRSPALAITGLIALGVAGWGLTGGPDLPDLPVLPWILLALGLLAGVLLIVSGIRRG</sequence>
<dbReference type="AlphaFoldDB" id="L7L9C4"/>
<keyword evidence="1" id="KW-1133">Transmembrane helix</keyword>
<comment type="caution">
    <text evidence="2">The sequence shown here is derived from an EMBL/GenBank/DDBJ whole genome shotgun (WGS) entry which is preliminary data.</text>
</comment>
<feature type="transmembrane region" description="Helical" evidence="1">
    <location>
        <begin position="39"/>
        <end position="59"/>
    </location>
</feature>
<evidence type="ECO:0000313" key="3">
    <source>
        <dbReference type="Proteomes" id="UP000053405"/>
    </source>
</evidence>
<proteinExistence type="predicted"/>
<keyword evidence="1" id="KW-0472">Membrane</keyword>
<name>L7L9C4_9ACTN</name>
<keyword evidence="3" id="KW-1185">Reference proteome</keyword>
<evidence type="ECO:0000313" key="2">
    <source>
        <dbReference type="EMBL" id="GAC56652.1"/>
    </source>
</evidence>
<feature type="transmembrane region" description="Helical" evidence="1">
    <location>
        <begin position="9"/>
        <end position="27"/>
    </location>
</feature>
<dbReference type="STRING" id="1121927.GOHSU_12_00420"/>
<accession>L7L9C4</accession>
<organism evidence="2 3">
    <name type="scientific">Gordonia hirsuta DSM 44140 = NBRC 16056</name>
    <dbReference type="NCBI Taxonomy" id="1121927"/>
    <lineage>
        <taxon>Bacteria</taxon>
        <taxon>Bacillati</taxon>
        <taxon>Actinomycetota</taxon>
        <taxon>Actinomycetes</taxon>
        <taxon>Mycobacteriales</taxon>
        <taxon>Gordoniaceae</taxon>
        <taxon>Gordonia</taxon>
    </lineage>
</organism>
<dbReference type="eggNOG" id="ENOG5031VZ1">
    <property type="taxonomic scope" value="Bacteria"/>
</dbReference>
<dbReference type="Proteomes" id="UP000053405">
    <property type="component" value="Unassembled WGS sequence"/>
</dbReference>
<gene>
    <name evidence="2" type="ORF">GOHSU_12_00420</name>
</gene>
<keyword evidence="1" id="KW-0812">Transmembrane</keyword>
<evidence type="ECO:0000256" key="1">
    <source>
        <dbReference type="SAM" id="Phobius"/>
    </source>
</evidence>
<dbReference type="EMBL" id="BANT01000012">
    <property type="protein sequence ID" value="GAC56652.1"/>
    <property type="molecule type" value="Genomic_DNA"/>
</dbReference>
<protein>
    <submittedName>
        <fullName evidence="2">Uncharacterized protein</fullName>
    </submittedName>
</protein>